<evidence type="ECO:0000313" key="2">
    <source>
        <dbReference type="EMBL" id="STO20716.1"/>
    </source>
</evidence>
<protein>
    <submittedName>
        <fullName evidence="2">Uncharacterized protein</fullName>
    </submittedName>
</protein>
<feature type="coiled-coil region" evidence="1">
    <location>
        <begin position="2755"/>
        <end position="2800"/>
    </location>
</feature>
<dbReference type="EMBL" id="UGGT01000001">
    <property type="protein sequence ID" value="STO20716.1"/>
    <property type="molecule type" value="Genomic_DNA"/>
</dbReference>
<dbReference type="STRING" id="1094715.GCA_000236165_01646"/>
<evidence type="ECO:0000256" key="1">
    <source>
        <dbReference type="SAM" id="Coils"/>
    </source>
</evidence>
<dbReference type="Proteomes" id="UP000254554">
    <property type="component" value="Unassembled WGS sequence"/>
</dbReference>
<dbReference type="InterPro" id="IPR027417">
    <property type="entry name" value="P-loop_NTPase"/>
</dbReference>
<proteinExistence type="predicted"/>
<name>A0A377G7D7_9GAMM</name>
<keyword evidence="1" id="KW-0175">Coiled coil</keyword>
<accession>A0A377G7D7</accession>
<organism evidence="2 3">
    <name type="scientific">Fluoribacter dumoffii</name>
    <dbReference type="NCBI Taxonomy" id="463"/>
    <lineage>
        <taxon>Bacteria</taxon>
        <taxon>Pseudomonadati</taxon>
        <taxon>Pseudomonadota</taxon>
        <taxon>Gammaproteobacteria</taxon>
        <taxon>Legionellales</taxon>
        <taxon>Legionellaceae</taxon>
        <taxon>Fluoribacter</taxon>
    </lineage>
</organism>
<evidence type="ECO:0000313" key="3">
    <source>
        <dbReference type="Proteomes" id="UP000254554"/>
    </source>
</evidence>
<gene>
    <name evidence="2" type="ORF">NCTC11370_00775</name>
</gene>
<dbReference type="GeneID" id="93292607"/>
<sequence length="2859" mass="327491">MRITVGNYNFYTIKDFTTHLETTYEQEQVSGEVTISMECDAFVQEHFDELVRFLLSPERTRLYKFEFPPSQPHYQLTFDNVYLVSKRQKFSLEFQPQLTRVTDAAGVFEPLSPKIRKAKKNWLEGSKGAAISLKFQQPLQEPKLQEKQKTVQRKPKEGEPVLEAVVEAEKINAEDLGELVERDSLDRAEWLDFTKKQFPVHTPNLPEVWDRLVGKNANQVKEQDRKITHVQAVAMQQIIRNYPEFSYGLLFENLPAGFYMQPTLDGKNVLCFSEEPQYQHAGQITPLTLMPDFAQTKARSIHGTYHQFSFLEKDSDNLERYDIEFTHLLSSKSSPEQRQAAFLYFISKFTQQDKLKFEQISSLLKMLPLSDLNYQGLAQVMTHAGADGVLLLLHHLHILSDRELFKDFNELFLDNPENYLALMSAQGLANLQKLAELSSEQKTWWVALVSQHKAAGARTEFNELFNAYDYFLGQLAEKKLQLPLSCALEHIRHMKPALDRLLFLINNSSDPEEQLIWLDGLDFDVQGVYYACRYGHYKLVSRQMDLKPATNNAPLDYSVPSVPHELSTLFVVPHHSYEELLAYFYRFIGQQEWAFNLDVYQSLEKEISGNNKLSTENKALLLNIVALVTTGKRACTHTEDPDLCIKNCINTLIAIAEQLHEDLHYKSALISLFAEALAGHSRESMPTASELNAIIEILLLTQSAEIEPSDQAGLQFYEMSLLALNLLKDYGDSALLIFDNYKSRAALEQTNALPVEKFSCLNLLKHLVAPSKLNKFLPDLFQDQPELLPRFIALFSLLSDEIPNVSQHDAEDSQFETRIKILAGAIHDLQPEHRKLLLATFNGINIEGSYGLPSLEQLIEVVDSVKLAEEQLNEIKDIEDQKTSILEIVGTKLPHLQIGKAEVHEPVLNLFSLMRHCYEEWQLEDRLASLPEKLKGYLESWLDSHLVVLYYLKNYPQSTHTILNLLQEEEQEVKSLLGSRRFSWALSGLPQAKLKMAEVLGDEFFSENSFLAVLQPRIEASLQSGLNKALHSLHLENKDFELFLINHINDFDPDLPMEEAFLEWGRQIDEVNGLLNALTRIKNKNNIDFHRCISLLSEVIKPTVSGKKALSVVQVRDLLNTLSQDVPPSIASPLSILCNALNNTSHYTAEQLNRVLSEVDYLTKYRGLLGQKAYDSLLHKSCTYNLTQESLFPLKELIGIHSLNGVDKELSEGLFTSLISLINNANQQVDEQLLKQIIDKLTSILEKKAEVSSLYPLLTLLMGCANGKEQSLPDLIDRLTHLTNSDLTICSKILLILGKQTTDEHSRLLEVMKSLEANQHHLKKFEKLFVTPPYPQLEPFLQVLNAQAIDLMAFIEVFDKDPQAGRAPQKNEFDIVVKDSEQILDEQFDVSKTERTIASIQDIAEGTLLGEQEQYDLAQQISYLNAIGRAEPFTLVVDKEKPTQRIIKHSNLTQVSRAQLRELSDILIDSLRKPGLNADEKLKAELKLLAVLREQYFRATGTFANATQLLSILVSLKCQRNMLMELDTEEAPVTSALLAVMQWVQADGGTVDVCTSSQQVQILNDKNQGIKNFFASLGIDASSIKANSPKGTYQIGGVNYSTAGDLALYRLQAKVADEHLLAYKNGHPLPSHLILCGTDFSKFDDRTTYCMVQDNGEQYSYTWVYPLIDEFINHRAFKTLYPGKVLSEEKDREQLKEFLDKHAPTGLDKVQLSSLPDEQFDLWINAAIEAQRLVEGEDFSVLTSKNGLHFAIPLNQKEFQEGFTFMSQQFLHARLKRENPDCDFIIEPEMTLVHSTSLRDLIYDYQKQGRIIGLSKTSSKKDELEKQCIKWGIETQFAISSHQKNRALAKEHVSRILDAVKQAEEGQPVVLIAEDDNEVKRLEFELKNHFSTKKITALTGTESITSQEQGIKNSSGKNESITIVSATCQNDVFNTRHPKGFLTIQTRLDATGPMGQLIQGFVSHQKRGRHIAIYETRQGFDFYSCAYSSIDDCTKMFAELGELEEELQEQAAVEQFFTHRVSEIQQAVLHQFQEWKEFLHLVFPKSEWRNLDARLLNQKNDLTRILDRQWVQLLEYFDLQKIYPYHQRDWETGKGVPIEKLNEVLRAYEHAVNSVWEEKRALLKEMAQSVIAEDPINTLRCHYLDGVSLTEQLKLNHLFIHKNNQEMLVGNKKTTRTLLSGLDVNGAMLRFADGDVDSYRAEFVKTLMQSCAKDIYRLIENTTHLNKKVKAMLLEQVAHARNSNTLLCILLDYANVYLPEDQFAEKYAMQPVVKELLRIYKEAGLPKTAPLQNLQKIYVDNVEAELVDDLETALSWAKEQNRGLGYWLERSAVRTAAEAILDAVQKLKTARNLAEKKDAIRNLYRVLSLHQAQLEDLWIFSFGHKNTRTLIQDTLTTLNELTTFGAGENELDAEFLHECYEESLYEVLKGKLIHSIETIEEDTSWLQENEEWQTIKNTLDAMLTQNKTVYVFQEMYLLLSKKIEEAAAQNSPLQNAFVHMRGTMRTLFEAFSQEHKELLTTSTYLTSKAEHIKLKLKSIGYHAKEVNLRKGNCGFSEYFDLVIEGPGAHDSFADFIHYNSRASELIKEREILLDELKQADKEGVILWQVINEQLPLLKPRAKTKADKERFPEQFQEQVHDILVLKERIAAEQPEDLLSFPEKIRNNFLDRELVKTFRFPQLQSDEIEKIHDVMLKIAFRDLHERVIEGTKKKSLLGTAYSYVSSYVFTPETMEDWEFEFNVLVNRPTEDLENALRPDIEQKYSKLAKKLSALQQKTTEKIESLKKQIDFLNEKIEDEEKKSGVYVKRFTHLTELIEFEDQLMNYKAHEEVNLPPQKTPEFIEPLEAAHPVQNIMELFMI</sequence>
<dbReference type="Gene3D" id="3.40.50.300">
    <property type="entry name" value="P-loop containing nucleotide triphosphate hydrolases"/>
    <property type="match status" value="1"/>
</dbReference>
<dbReference type="OrthoDB" id="5652367at2"/>
<reference evidence="2 3" key="1">
    <citation type="submission" date="2018-06" db="EMBL/GenBank/DDBJ databases">
        <authorList>
            <consortium name="Pathogen Informatics"/>
            <person name="Doyle S."/>
        </authorList>
    </citation>
    <scope>NUCLEOTIDE SEQUENCE [LARGE SCALE GENOMIC DNA]</scope>
    <source>
        <strain evidence="2 3">NCTC11370</strain>
    </source>
</reference>
<keyword evidence="3" id="KW-1185">Reference proteome</keyword>
<dbReference type="RefSeq" id="WP_029489018.1">
    <property type="nucleotide sequence ID" value="NZ_UGGT01000001.1"/>
</dbReference>